<protein>
    <submittedName>
        <fullName evidence="1">Uncharacterized protein</fullName>
    </submittedName>
</protein>
<sequence>MIQHKPMDFGQAFWGSEHPDTARLRVQQDYVDKMIALKRENMDRVSQYVDDLMAKAKEELGHARSGSNELRKIALAQHIDETVSYLRGQGIEIEAPESRAEGGRQSYLLESVPAFFGRVRCVLDQWHASHMIELYDEMVTLVKLKKQVPTAD</sequence>
<proteinExistence type="predicted"/>
<gene>
    <name evidence="1" type="ORF">FRF71_08650</name>
</gene>
<dbReference type="AlphaFoldDB" id="A0A5B8S647"/>
<dbReference type="EMBL" id="CP042345">
    <property type="protein sequence ID" value="QEA16197.1"/>
    <property type="molecule type" value="Genomic_DNA"/>
</dbReference>
<dbReference type="KEGG" id="ngf:FRF71_08650"/>
<dbReference type="OrthoDB" id="7506642at2"/>
<accession>A0A5B8S647</accession>
<evidence type="ECO:0000313" key="1">
    <source>
        <dbReference type="EMBL" id="QEA16197.1"/>
    </source>
</evidence>
<keyword evidence="2" id="KW-1185">Reference proteome</keyword>
<evidence type="ECO:0000313" key="2">
    <source>
        <dbReference type="Proteomes" id="UP000321172"/>
    </source>
</evidence>
<reference evidence="1 2" key="1">
    <citation type="journal article" date="2013" name="J. Microbiol. Biotechnol.">
        <title>Novosphingobium ginsenosidimutans sp. nov., with the ability to convert ginsenoside.</title>
        <authorList>
            <person name="Kim J.K."/>
            <person name="He D."/>
            <person name="Liu Q.M."/>
            <person name="Park H.Y."/>
            <person name="Jung M.S."/>
            <person name="Yoon M.H."/>
            <person name="Kim S.C."/>
            <person name="Im W.T."/>
        </authorList>
    </citation>
    <scope>NUCLEOTIDE SEQUENCE [LARGE SCALE GENOMIC DNA]</scope>
    <source>
        <strain evidence="1 2">FW-6</strain>
    </source>
</reference>
<dbReference type="RefSeq" id="WP_147090278.1">
    <property type="nucleotide sequence ID" value="NZ_BAABJD010000006.1"/>
</dbReference>
<name>A0A5B8S647_9SPHN</name>
<dbReference type="Proteomes" id="UP000321172">
    <property type="component" value="Chromosome"/>
</dbReference>
<organism evidence="1 2">
    <name type="scientific">Novosphingobium ginsenosidimutans</name>
    <dbReference type="NCBI Taxonomy" id="1176536"/>
    <lineage>
        <taxon>Bacteria</taxon>
        <taxon>Pseudomonadati</taxon>
        <taxon>Pseudomonadota</taxon>
        <taxon>Alphaproteobacteria</taxon>
        <taxon>Sphingomonadales</taxon>
        <taxon>Sphingomonadaceae</taxon>
        <taxon>Novosphingobium</taxon>
    </lineage>
</organism>